<keyword evidence="1" id="KW-0472">Membrane</keyword>
<accession>A0A383A6Q9</accession>
<dbReference type="EMBL" id="UINC01189740">
    <property type="protein sequence ID" value="SVE03566.1"/>
    <property type="molecule type" value="Genomic_DNA"/>
</dbReference>
<feature type="non-terminal residue" evidence="2">
    <location>
        <position position="204"/>
    </location>
</feature>
<sequence>MNLLYLELIRRRLRSLSSPGALKGFFFVAGAVLTLAFLFDAQSTVRDLEENQREIIRSYGVYLITSVASEEVQEGEELSLVLSRIQEMDVPIIVTDLNGNPTSWKGVDIPQDSDDPEVIARIRGLIAEMDADAEPVTFNYGPELQMLLHYQNPPAVRRMRWLPFVEIGIAGLFVFLSLFVYRNINQLEQRYIWIGMARETAHQF</sequence>
<keyword evidence="1" id="KW-0812">Transmembrane</keyword>
<feature type="transmembrane region" description="Helical" evidence="1">
    <location>
        <begin position="21"/>
        <end position="39"/>
    </location>
</feature>
<reference evidence="2" key="1">
    <citation type="submission" date="2018-05" db="EMBL/GenBank/DDBJ databases">
        <authorList>
            <person name="Lanie J.A."/>
            <person name="Ng W.-L."/>
            <person name="Kazmierczak K.M."/>
            <person name="Andrzejewski T.M."/>
            <person name="Davidsen T.M."/>
            <person name="Wayne K.J."/>
            <person name="Tettelin H."/>
            <person name="Glass J.I."/>
            <person name="Rusch D."/>
            <person name="Podicherti R."/>
            <person name="Tsui H.-C.T."/>
            <person name="Winkler M.E."/>
        </authorList>
    </citation>
    <scope>NUCLEOTIDE SEQUENCE</scope>
</reference>
<proteinExistence type="predicted"/>
<organism evidence="2">
    <name type="scientific">marine metagenome</name>
    <dbReference type="NCBI Taxonomy" id="408172"/>
    <lineage>
        <taxon>unclassified sequences</taxon>
        <taxon>metagenomes</taxon>
        <taxon>ecological metagenomes</taxon>
    </lineage>
</organism>
<keyword evidence="1" id="KW-1133">Transmembrane helix</keyword>
<name>A0A383A6Q9_9ZZZZ</name>
<gene>
    <name evidence="2" type="ORF">METZ01_LOCUS456420</name>
</gene>
<dbReference type="AlphaFoldDB" id="A0A383A6Q9"/>
<feature type="transmembrane region" description="Helical" evidence="1">
    <location>
        <begin position="161"/>
        <end position="181"/>
    </location>
</feature>
<evidence type="ECO:0000313" key="2">
    <source>
        <dbReference type="EMBL" id="SVE03566.1"/>
    </source>
</evidence>
<protein>
    <submittedName>
        <fullName evidence="2">Uncharacterized protein</fullName>
    </submittedName>
</protein>
<evidence type="ECO:0000256" key="1">
    <source>
        <dbReference type="SAM" id="Phobius"/>
    </source>
</evidence>